<dbReference type="Gene3D" id="3.20.20.10">
    <property type="entry name" value="Alanine racemase"/>
    <property type="match status" value="1"/>
</dbReference>
<dbReference type="OrthoDB" id="2445260at2"/>
<comment type="caution">
    <text evidence="2">The sequence shown here is derived from an EMBL/GenBank/DDBJ whole genome shotgun (WGS) entry which is preliminary data.</text>
</comment>
<dbReference type="CDD" id="cd06813">
    <property type="entry name" value="PLPDE_III_DSD_D-TA_like_2"/>
    <property type="match status" value="1"/>
</dbReference>
<keyword evidence="3" id="KW-1185">Reference proteome</keyword>
<dbReference type="PANTHER" id="PTHR28004">
    <property type="entry name" value="ZGC:162816-RELATED"/>
    <property type="match status" value="1"/>
</dbReference>
<evidence type="ECO:0000313" key="2">
    <source>
        <dbReference type="EMBL" id="PXW89500.1"/>
    </source>
</evidence>
<gene>
    <name evidence="2" type="ORF">DFR56_102278</name>
</gene>
<proteinExistence type="predicted"/>
<feature type="domain" description="Alanine racemase N-terminal" evidence="1">
    <location>
        <begin position="22"/>
        <end position="267"/>
    </location>
</feature>
<dbReference type="SUPFAM" id="SSF51419">
    <property type="entry name" value="PLP-binding barrel"/>
    <property type="match status" value="1"/>
</dbReference>
<dbReference type="InterPro" id="IPR001608">
    <property type="entry name" value="Ala_racemase_N"/>
</dbReference>
<dbReference type="EMBL" id="QJJQ01000002">
    <property type="protein sequence ID" value="PXW89500.1"/>
    <property type="molecule type" value="Genomic_DNA"/>
</dbReference>
<dbReference type="InterPro" id="IPR029066">
    <property type="entry name" value="PLP-binding_barrel"/>
</dbReference>
<dbReference type="InterPro" id="IPR051466">
    <property type="entry name" value="D-amino_acid_metab_enzyme"/>
</dbReference>
<dbReference type="GO" id="GO:0008721">
    <property type="term" value="F:D-serine ammonia-lyase activity"/>
    <property type="evidence" value="ECO:0007669"/>
    <property type="project" value="TreeGrafter"/>
</dbReference>
<dbReference type="RefSeq" id="WP_110394216.1">
    <property type="nucleotide sequence ID" value="NZ_JADIJL010000001.1"/>
</dbReference>
<name>A0A2V3W655_9BACI</name>
<evidence type="ECO:0000259" key="1">
    <source>
        <dbReference type="Pfam" id="PF01168"/>
    </source>
</evidence>
<dbReference type="Proteomes" id="UP000247978">
    <property type="component" value="Unassembled WGS sequence"/>
</dbReference>
<evidence type="ECO:0000313" key="3">
    <source>
        <dbReference type="Proteomes" id="UP000247978"/>
    </source>
</evidence>
<sequence>MAHYDYLKQALARTKKPCAFLNMDALQKNMEAITKAAQNKKIRIASKSIRSVDVLKHILSSSPIFQGIMCFTAEEAIFLNEYGFNDLLIAYPIWDEQQLRDICNLVKKGATITVMVDCIEHIERLEMIALEENGKFLVCVDIDVSTNVYGLYFGVYRSPIKTVEDAIYIIQRIVNSSYIKLDGLMGYEAQIAGVKDDDPNEKIRSTIIRMLKRRSSKLVVKKRQQIMEQIKKAGIVLRFVNGGGTGSLHETIKEASVTEVTVGSGFYNSHLFDKYEHFKLEVAAGFAVEITRIPKENMYTCFGGGYVASGAVNQDKLPEIFLPQGATLTKNEGVGEVQTPIKYNGPIELQHGDPIIFRHSKAGELCERFHELHIIKNGKIIDEFLTYRGEGKCFL</sequence>
<dbReference type="GO" id="GO:0036088">
    <property type="term" value="P:D-serine catabolic process"/>
    <property type="evidence" value="ECO:0007669"/>
    <property type="project" value="TreeGrafter"/>
</dbReference>
<reference evidence="2 3" key="1">
    <citation type="submission" date="2018-05" db="EMBL/GenBank/DDBJ databases">
        <title>Genomic Encyclopedia of Type Strains, Phase IV (KMG-IV): sequencing the most valuable type-strain genomes for metagenomic binning, comparative biology and taxonomic classification.</title>
        <authorList>
            <person name="Goeker M."/>
        </authorList>
    </citation>
    <scope>NUCLEOTIDE SEQUENCE [LARGE SCALE GENOMIC DNA]</scope>
    <source>
        <strain evidence="2 3">DSM 28556</strain>
    </source>
</reference>
<accession>A0A2V3W655</accession>
<protein>
    <submittedName>
        <fullName evidence="2">D-serine deaminase-like pyridoxal phosphate-dependent protein</fullName>
    </submittedName>
</protein>
<dbReference type="Pfam" id="PF01168">
    <property type="entry name" value="Ala_racemase_N"/>
    <property type="match status" value="1"/>
</dbReference>
<dbReference type="PANTHER" id="PTHR28004:SF2">
    <property type="entry name" value="D-SERINE DEHYDRATASE"/>
    <property type="match status" value="1"/>
</dbReference>
<organism evidence="2 3">
    <name type="scientific">Pseudogracilibacillus auburnensis</name>
    <dbReference type="NCBI Taxonomy" id="1494959"/>
    <lineage>
        <taxon>Bacteria</taxon>
        <taxon>Bacillati</taxon>
        <taxon>Bacillota</taxon>
        <taxon>Bacilli</taxon>
        <taxon>Bacillales</taxon>
        <taxon>Bacillaceae</taxon>
        <taxon>Pseudogracilibacillus</taxon>
    </lineage>
</organism>
<dbReference type="AlphaFoldDB" id="A0A2V3W655"/>